<dbReference type="AlphaFoldDB" id="A0A1B6JG75"/>
<dbReference type="EMBL" id="GECU01009548">
    <property type="protein sequence ID" value="JAS98158.1"/>
    <property type="molecule type" value="Transcribed_RNA"/>
</dbReference>
<accession>A0A1B6JG75</accession>
<sequence length="126" mass="14342">MREYNDIIFLVLRERFDKSVTLNFLRSYFKCNSAAVNCNLSVDNLLILSKLHCAVGVDNRSNQTTKIKFHVLIKHYFLREKSITETKVILDKYYGDSVPSISMVKSGLQSSVVVKPALVIPNVQTT</sequence>
<reference evidence="1" key="1">
    <citation type="submission" date="2015-11" db="EMBL/GenBank/DDBJ databases">
        <title>De novo transcriptome assembly of four potential Pierce s Disease insect vectors from Arizona vineyards.</title>
        <authorList>
            <person name="Tassone E.E."/>
        </authorList>
    </citation>
    <scope>NUCLEOTIDE SEQUENCE</scope>
</reference>
<evidence type="ECO:0000313" key="1">
    <source>
        <dbReference type="EMBL" id="JAS98158.1"/>
    </source>
</evidence>
<name>A0A1B6JG75_9HEMI</name>
<organism evidence="1">
    <name type="scientific">Homalodisca liturata</name>
    <dbReference type="NCBI Taxonomy" id="320908"/>
    <lineage>
        <taxon>Eukaryota</taxon>
        <taxon>Metazoa</taxon>
        <taxon>Ecdysozoa</taxon>
        <taxon>Arthropoda</taxon>
        <taxon>Hexapoda</taxon>
        <taxon>Insecta</taxon>
        <taxon>Pterygota</taxon>
        <taxon>Neoptera</taxon>
        <taxon>Paraneoptera</taxon>
        <taxon>Hemiptera</taxon>
        <taxon>Auchenorrhyncha</taxon>
        <taxon>Membracoidea</taxon>
        <taxon>Cicadellidae</taxon>
        <taxon>Cicadellinae</taxon>
        <taxon>Proconiini</taxon>
        <taxon>Homalodisca</taxon>
    </lineage>
</organism>
<gene>
    <name evidence="1" type="ORF">g.49705</name>
</gene>
<protein>
    <submittedName>
        <fullName evidence="1">Uncharacterized protein</fullName>
    </submittedName>
</protein>
<proteinExistence type="predicted"/>